<evidence type="ECO:0000259" key="2">
    <source>
        <dbReference type="Pfam" id="PF00296"/>
    </source>
</evidence>
<sequence>MVPATTPAKKRIYLNFFDFFNAGNHMSPGQWLDPADKCYTKDRLPYWLNLARLAEEGKISFIFLADTYAGHEVYGGTLEPQLRSSAQAAVMDPFLVVPAMASVTKTVGFGVTGSTSYLNPYILARSLSSLDHLTEGRVAWNVVTSWSQSTADALGASGVVAHDERYAIAQEYMDVCYKLWESSWSDDAVVRNIETRTAFDYHQIKRIQHEGKYLKTNAPHQTHPSPQRTPVLFQAGTSKLGRQFASKHAECIYIGGLVPSSSAADVAAIRALAAASGRDPASLKFFVGISPIIGKTLEEAQAKYERARQNADFIGGLSQFSGYTGIDLSRFPVDDVFDLKDAPNDMAVHGILNAFNKASGSETQWTPRMLGEKMALGGLHPAPVGTPEMVADVFEEWIDGCDVDGFNISYTTSPGSFEDVVYLLRPELVKRGLMWEDYDVPGGTLRENLLGKGMCRLPEEHYGSRFKWGRGGEVMKDDGDVVKPHVNGAGASTLSAAGGTA</sequence>
<evidence type="ECO:0000313" key="4">
    <source>
        <dbReference type="Proteomes" id="UP000256328"/>
    </source>
</evidence>
<dbReference type="GO" id="GO:0004497">
    <property type="term" value="F:monooxygenase activity"/>
    <property type="evidence" value="ECO:0007669"/>
    <property type="project" value="InterPro"/>
</dbReference>
<organism evidence="3 4">
    <name type="scientific">Coleophoma crateriformis</name>
    <dbReference type="NCBI Taxonomy" id="565419"/>
    <lineage>
        <taxon>Eukaryota</taxon>
        <taxon>Fungi</taxon>
        <taxon>Dikarya</taxon>
        <taxon>Ascomycota</taxon>
        <taxon>Pezizomycotina</taxon>
        <taxon>Leotiomycetes</taxon>
        <taxon>Helotiales</taxon>
        <taxon>Dermateaceae</taxon>
        <taxon>Coleophoma</taxon>
    </lineage>
</organism>
<accession>A0A3D8RPK4</accession>
<keyword evidence="4" id="KW-1185">Reference proteome</keyword>
<dbReference type="NCBIfam" id="TIGR03860">
    <property type="entry name" value="FMN_nitrolo"/>
    <property type="match status" value="1"/>
</dbReference>
<dbReference type="OrthoDB" id="5561043at2759"/>
<dbReference type="Gene3D" id="3.20.20.30">
    <property type="entry name" value="Luciferase-like domain"/>
    <property type="match status" value="1"/>
</dbReference>
<dbReference type="AlphaFoldDB" id="A0A3D8RPK4"/>
<dbReference type="InterPro" id="IPR036661">
    <property type="entry name" value="Luciferase-like_sf"/>
</dbReference>
<dbReference type="PANTHER" id="PTHR30011:SF30">
    <property type="entry name" value="XENOBIOTIC COMPOUND MONOOXYGENASE, DSZA FAMILY (AFU_ORTHOLOGUE AFUA_6G01920)"/>
    <property type="match status" value="1"/>
</dbReference>
<protein>
    <submittedName>
        <fullName evidence="3">Putative dibenzothiophene desulfurization enzyme A</fullName>
    </submittedName>
</protein>
<name>A0A3D8RPK4_9HELO</name>
<dbReference type="PANTHER" id="PTHR30011">
    <property type="entry name" value="ALKANESULFONATE MONOOXYGENASE-RELATED"/>
    <property type="match status" value="1"/>
</dbReference>
<dbReference type="Pfam" id="PF00296">
    <property type="entry name" value="Bac_luciferase"/>
    <property type="match status" value="1"/>
</dbReference>
<evidence type="ECO:0000256" key="1">
    <source>
        <dbReference type="ARBA" id="ARBA00033748"/>
    </source>
</evidence>
<dbReference type="PIRSF" id="PIRSF000337">
    <property type="entry name" value="NTA_MOA"/>
    <property type="match status" value="1"/>
</dbReference>
<dbReference type="InterPro" id="IPR051260">
    <property type="entry name" value="Diverse_substr_monoxygenases"/>
</dbReference>
<proteinExistence type="inferred from homology"/>
<dbReference type="SUPFAM" id="SSF51679">
    <property type="entry name" value="Bacterial luciferase-like"/>
    <property type="match status" value="1"/>
</dbReference>
<dbReference type="GO" id="GO:0016705">
    <property type="term" value="F:oxidoreductase activity, acting on paired donors, with incorporation or reduction of molecular oxygen"/>
    <property type="evidence" value="ECO:0007669"/>
    <property type="project" value="InterPro"/>
</dbReference>
<evidence type="ECO:0000313" key="3">
    <source>
        <dbReference type="EMBL" id="RDW75979.1"/>
    </source>
</evidence>
<reference evidence="3 4" key="1">
    <citation type="journal article" date="2018" name="IMA Fungus">
        <title>IMA Genome-F 9: Draft genome sequence of Annulohypoxylon stygium, Aspergillus mulundensis, Berkeleyomyces basicola (syn. Thielaviopsis basicola), Ceratocystis smalleyi, two Cercospora beticola strains, Coleophoma cylindrospora, Fusarium fracticaudum, Phialophora cf. hyalina, and Morchella septimelata.</title>
        <authorList>
            <person name="Wingfield B.D."/>
            <person name="Bills G.F."/>
            <person name="Dong Y."/>
            <person name="Huang W."/>
            <person name="Nel W.J."/>
            <person name="Swalarsk-Parry B.S."/>
            <person name="Vaghefi N."/>
            <person name="Wilken P.M."/>
            <person name="An Z."/>
            <person name="de Beer Z.W."/>
            <person name="De Vos L."/>
            <person name="Chen L."/>
            <person name="Duong T.A."/>
            <person name="Gao Y."/>
            <person name="Hammerbacher A."/>
            <person name="Kikkert J.R."/>
            <person name="Li Y."/>
            <person name="Li H."/>
            <person name="Li K."/>
            <person name="Li Q."/>
            <person name="Liu X."/>
            <person name="Ma X."/>
            <person name="Naidoo K."/>
            <person name="Pethybridge S.J."/>
            <person name="Sun J."/>
            <person name="Steenkamp E.T."/>
            <person name="van der Nest M.A."/>
            <person name="van Wyk S."/>
            <person name="Wingfield M.J."/>
            <person name="Xiong C."/>
            <person name="Yue Q."/>
            <person name="Zhang X."/>
        </authorList>
    </citation>
    <scope>NUCLEOTIDE SEQUENCE [LARGE SCALE GENOMIC DNA]</scope>
    <source>
        <strain evidence="3 4">BP5796</strain>
    </source>
</reference>
<dbReference type="InterPro" id="IPR016215">
    <property type="entry name" value="NTA_MOA"/>
</dbReference>
<dbReference type="InterPro" id="IPR011251">
    <property type="entry name" value="Luciferase-like_dom"/>
</dbReference>
<comment type="similarity">
    <text evidence="1">Belongs to the NtaA/SnaA/DszA monooxygenase family.</text>
</comment>
<dbReference type="EMBL" id="PDLN01000009">
    <property type="protein sequence ID" value="RDW75979.1"/>
    <property type="molecule type" value="Genomic_DNA"/>
</dbReference>
<dbReference type="Proteomes" id="UP000256328">
    <property type="component" value="Unassembled WGS sequence"/>
</dbReference>
<feature type="domain" description="Luciferase-like" evidence="2">
    <location>
        <begin position="34"/>
        <end position="397"/>
    </location>
</feature>
<gene>
    <name evidence="3" type="ORF">BP5796_06800</name>
</gene>
<comment type="caution">
    <text evidence="3">The sequence shown here is derived from an EMBL/GenBank/DDBJ whole genome shotgun (WGS) entry which is preliminary data.</text>
</comment>